<feature type="transmembrane region" description="Helical" evidence="1">
    <location>
        <begin position="469"/>
        <end position="494"/>
    </location>
</feature>
<dbReference type="PANTHER" id="PTHR20992:SF9">
    <property type="entry name" value="AT15442P-RELATED"/>
    <property type="match status" value="1"/>
</dbReference>
<keyword evidence="1" id="KW-1133">Transmembrane helix</keyword>
<evidence type="ECO:0000313" key="3">
    <source>
        <dbReference type="EMBL" id="QPC81260.1"/>
    </source>
</evidence>
<dbReference type="InterPro" id="IPR006016">
    <property type="entry name" value="UspA"/>
</dbReference>
<keyword evidence="1" id="KW-0472">Membrane</keyword>
<dbReference type="PANTHER" id="PTHR20992">
    <property type="entry name" value="AT15442P-RELATED"/>
    <property type="match status" value="1"/>
</dbReference>
<evidence type="ECO:0000313" key="4">
    <source>
        <dbReference type="Proteomes" id="UP000594468"/>
    </source>
</evidence>
<evidence type="ECO:0000259" key="2">
    <source>
        <dbReference type="Pfam" id="PF00582"/>
    </source>
</evidence>
<reference evidence="3 4" key="1">
    <citation type="submission" date="2020-02" db="EMBL/GenBank/DDBJ databases">
        <authorList>
            <person name="Zheng R.K."/>
            <person name="Sun C.M."/>
        </authorList>
    </citation>
    <scope>NUCLEOTIDE SEQUENCE [LARGE SCALE GENOMIC DNA]</scope>
    <source>
        <strain evidence="4">rifampicinis</strain>
    </source>
</reference>
<dbReference type="AlphaFoldDB" id="A0A7S8E6K0"/>
<dbReference type="SUPFAM" id="SSF52402">
    <property type="entry name" value="Adenine nucleotide alpha hydrolases-like"/>
    <property type="match status" value="2"/>
</dbReference>
<proteinExistence type="predicted"/>
<dbReference type="Gene3D" id="3.40.50.12370">
    <property type="match status" value="1"/>
</dbReference>
<feature type="transmembrane region" description="Helical" evidence="1">
    <location>
        <begin position="345"/>
        <end position="365"/>
    </location>
</feature>
<organism evidence="3 4">
    <name type="scientific">Phototrophicus methaneseepsis</name>
    <dbReference type="NCBI Taxonomy" id="2710758"/>
    <lineage>
        <taxon>Bacteria</taxon>
        <taxon>Bacillati</taxon>
        <taxon>Chloroflexota</taxon>
        <taxon>Candidatus Thermofontia</taxon>
        <taxon>Phototrophicales</taxon>
        <taxon>Phototrophicaceae</taxon>
        <taxon>Phototrophicus</taxon>
    </lineage>
</organism>
<dbReference type="EMBL" id="CP062983">
    <property type="protein sequence ID" value="QPC81260.1"/>
    <property type="molecule type" value="Genomic_DNA"/>
</dbReference>
<feature type="domain" description="UspA" evidence="2">
    <location>
        <begin position="24"/>
        <end position="148"/>
    </location>
</feature>
<dbReference type="InterPro" id="IPR005240">
    <property type="entry name" value="DUF389"/>
</dbReference>
<protein>
    <submittedName>
        <fullName evidence="3">TIGR00341 family protein</fullName>
    </submittedName>
</protein>
<dbReference type="Pfam" id="PF00582">
    <property type="entry name" value="Usp"/>
    <property type="match status" value="2"/>
</dbReference>
<dbReference type="NCBIfam" id="TIGR00341">
    <property type="entry name" value="TIGR00341 family protein"/>
    <property type="match status" value="1"/>
</dbReference>
<feature type="transmembrane region" description="Helical" evidence="1">
    <location>
        <begin position="377"/>
        <end position="403"/>
    </location>
</feature>
<accession>A0A7S8E6K0</accession>
<feature type="transmembrane region" description="Helical" evidence="1">
    <location>
        <begin position="440"/>
        <end position="463"/>
    </location>
</feature>
<feature type="transmembrane region" description="Helical" evidence="1">
    <location>
        <begin position="510"/>
        <end position="530"/>
    </location>
</feature>
<dbReference type="Proteomes" id="UP000594468">
    <property type="component" value="Chromosome"/>
</dbReference>
<dbReference type="KEGG" id="pmet:G4Y79_16295"/>
<keyword evidence="4" id="KW-1185">Reference proteome</keyword>
<feature type="domain" description="UspA" evidence="2">
    <location>
        <begin position="156"/>
        <end position="274"/>
    </location>
</feature>
<sequence>MMMALLNPIFQSNEPLSVIWTAQTTLIPVANPQIAPALIQLARRMMLNTGGHIIVLHIVPQDDEVTLAISPAYRAAVENVIDTDDRISAEFITHSAPTTEEGILEIATQFKVDLILLGLSYSVRGQVELGRVVETVAECAPCNVAVLRGHADADIDRVVVPVGGSIASKVILEMGIRLADGFNLPVEAQHIYSRGSERDARGHVADLLTRIPSGEKVPINVMRGIKVADSVLAATNENDMLIVGFSERTALEKWLYGNIPQRILDRARGPVLMVSRAIDDSVNPKRVQVKRRANWTRPALTDTEQEQIVWMAKDSVLPDLDYIVLLSVAAVIATLGLLMSSSAVIIGAMLVAPLMQPIISLAVGLCTARINLMRQALVTIVLSALGVLAIGFTSGVLLSATVVTKEMLGRAYPSPLDAGVALAAGFIGAYATARKDIPAALAGVAIAAALVPPICTAGVSLSLGEWRVAIGAALLFVTNLVSITLVGAVVFYWAGLRPTRLKNAERRRRYAIILSSILLVFFMIGGLLNITNQPGVEKISEEKLQTIFAPAEIIGLDIRQQDPLMVVATVRTADEISPETVKMAQVMLSDDLEKPALLRIIVQRVIDSSDWE</sequence>
<dbReference type="RefSeq" id="WP_195169333.1">
    <property type="nucleotide sequence ID" value="NZ_CP062983.1"/>
</dbReference>
<name>A0A7S8E6K0_9CHLR</name>
<feature type="transmembrane region" description="Helical" evidence="1">
    <location>
        <begin position="415"/>
        <end position="433"/>
    </location>
</feature>
<dbReference type="Pfam" id="PF04087">
    <property type="entry name" value="DUF389"/>
    <property type="match status" value="1"/>
</dbReference>
<keyword evidence="1" id="KW-0812">Transmembrane</keyword>
<evidence type="ECO:0000256" key="1">
    <source>
        <dbReference type="SAM" id="Phobius"/>
    </source>
</evidence>
<gene>
    <name evidence="3" type="ORF">G4Y79_16295</name>
</gene>